<dbReference type="AlphaFoldDB" id="A0A346PGR9"/>
<name>A0A346PGR9_9EURY</name>
<reference evidence="4" key="1">
    <citation type="submission" date="2017-10" db="EMBL/GenBank/DDBJ databases">
        <title>Phenotypic and genomic properties of facultatively anaerobic sulfur-reducing natronoarchaea from hypersaline soda lakes.</title>
        <authorList>
            <person name="Sorokin D.Y."/>
            <person name="Kublanov I.V."/>
            <person name="Roman P."/>
            <person name="Sinninghe Damste J.S."/>
            <person name="Golyshin P.N."/>
            <person name="Rojo D."/>
            <person name="Ciordia S."/>
            <person name="Mena Md.C."/>
            <person name="Ferrer M."/>
            <person name="Messina E."/>
            <person name="Smedile F."/>
            <person name="La Spada G."/>
            <person name="La Cono V."/>
            <person name="Yakimov M.M."/>
        </authorList>
    </citation>
    <scope>NUCLEOTIDE SEQUENCE [LARGE SCALE GENOMIC DNA]</scope>
    <source>
        <strain evidence="4">AArc1</strain>
    </source>
</reference>
<dbReference type="SUPFAM" id="SSF53474">
    <property type="entry name" value="alpha/beta-Hydrolases"/>
    <property type="match status" value="1"/>
</dbReference>
<accession>A0A346PGR9</accession>
<keyword evidence="3" id="KW-0031">Aminopeptidase</keyword>
<protein>
    <submittedName>
        <fullName evidence="3">Dipeptidyl aminopeptidase/acylaminoacyl-peptidase</fullName>
    </submittedName>
</protein>
<feature type="domain" description="Peptidase S9 prolyl oligopeptidase catalytic" evidence="2">
    <location>
        <begin position="88"/>
        <end position="236"/>
    </location>
</feature>
<dbReference type="GO" id="GO:0004553">
    <property type="term" value="F:hydrolase activity, hydrolyzing O-glycosyl compounds"/>
    <property type="evidence" value="ECO:0007669"/>
    <property type="project" value="TreeGrafter"/>
</dbReference>
<keyword evidence="1" id="KW-0378">Hydrolase</keyword>
<sequence length="240" mass="26565">MSERYEITVEDDGTVAAVHHEASGDRWFVCCHGFRSDKSGSYERRCRRAVEAGYDAVRFDFRGCGESDGHFAESTLESRLTDLEAVLEFFDPRSCVLFGSSFGGAVAFHAAGTFAAERADAVVTRAPVTDTSSFDDYREAVATAGRLEFDDDEWVDERFFADLDRHAFADLESTLDVPVAIFHGTDDDSVPVDDSLRAADRLETDVLVQVLEGEGHLFSASAERRLLELTFAWLEAYGVS</sequence>
<gene>
    <name evidence="3" type="ORF">AArc1_2399</name>
</gene>
<dbReference type="Gene3D" id="3.40.50.1820">
    <property type="entry name" value="alpha/beta hydrolase"/>
    <property type="match status" value="1"/>
</dbReference>
<dbReference type="GO" id="GO:0008236">
    <property type="term" value="F:serine-type peptidase activity"/>
    <property type="evidence" value="ECO:0007669"/>
    <property type="project" value="InterPro"/>
</dbReference>
<dbReference type="EMBL" id="CP024047">
    <property type="protein sequence ID" value="AXR78714.1"/>
    <property type="molecule type" value="Genomic_DNA"/>
</dbReference>
<dbReference type="GO" id="GO:0006508">
    <property type="term" value="P:proteolysis"/>
    <property type="evidence" value="ECO:0007669"/>
    <property type="project" value="InterPro"/>
</dbReference>
<dbReference type="PANTHER" id="PTHR16138">
    <property type="entry name" value="MYCOPHENOLIC ACID ACYL-GLUCURONIDE ESTERASE, MITOCHONDRIAL"/>
    <property type="match status" value="1"/>
</dbReference>
<dbReference type="PANTHER" id="PTHR16138:SF7">
    <property type="entry name" value="PALMITOYL-PROTEIN THIOESTERASE ABHD10, MITOCHONDRIAL"/>
    <property type="match status" value="1"/>
</dbReference>
<dbReference type="InterPro" id="IPR052382">
    <property type="entry name" value="ABHD10_acyl-thioesterase"/>
</dbReference>
<dbReference type="RefSeq" id="WP_117364754.1">
    <property type="nucleotide sequence ID" value="NZ_CP024047.1"/>
</dbReference>
<evidence type="ECO:0000259" key="2">
    <source>
        <dbReference type="Pfam" id="PF00326"/>
    </source>
</evidence>
<dbReference type="Pfam" id="PF00326">
    <property type="entry name" value="Peptidase_S9"/>
    <property type="match status" value="1"/>
</dbReference>
<dbReference type="InterPro" id="IPR029058">
    <property type="entry name" value="AB_hydrolase_fold"/>
</dbReference>
<dbReference type="InterPro" id="IPR001375">
    <property type="entry name" value="Peptidase_S9_cat"/>
</dbReference>
<organism evidence="3 4">
    <name type="scientific">Natrarchaeobaculum sulfurireducens</name>
    <dbReference type="NCBI Taxonomy" id="2044521"/>
    <lineage>
        <taxon>Archaea</taxon>
        <taxon>Methanobacteriati</taxon>
        <taxon>Methanobacteriota</taxon>
        <taxon>Stenosarchaea group</taxon>
        <taxon>Halobacteria</taxon>
        <taxon>Halobacteriales</taxon>
        <taxon>Natrialbaceae</taxon>
        <taxon>Natrarchaeobaculum</taxon>
    </lineage>
</organism>
<evidence type="ECO:0000313" key="4">
    <source>
        <dbReference type="Proteomes" id="UP000258707"/>
    </source>
</evidence>
<dbReference type="GeneID" id="37639173"/>
<evidence type="ECO:0000313" key="3">
    <source>
        <dbReference type="EMBL" id="AXR78714.1"/>
    </source>
</evidence>
<dbReference type="KEGG" id="nan:AArc1_2399"/>
<proteinExistence type="predicted"/>
<dbReference type="Proteomes" id="UP000258707">
    <property type="component" value="Chromosome"/>
</dbReference>
<dbReference type="GO" id="GO:0004177">
    <property type="term" value="F:aminopeptidase activity"/>
    <property type="evidence" value="ECO:0007669"/>
    <property type="project" value="UniProtKB-KW"/>
</dbReference>
<evidence type="ECO:0000256" key="1">
    <source>
        <dbReference type="ARBA" id="ARBA00022801"/>
    </source>
</evidence>
<keyword evidence="3" id="KW-0645">Protease</keyword>